<accession>A0A229NZV8</accession>
<dbReference type="PANTHER" id="PTHR33639:SF2">
    <property type="entry name" value="DUF393 DOMAIN-CONTAINING PROTEIN"/>
    <property type="match status" value="1"/>
</dbReference>
<dbReference type="GO" id="GO:0015035">
    <property type="term" value="F:protein-disulfide reductase activity"/>
    <property type="evidence" value="ECO:0007669"/>
    <property type="project" value="InterPro"/>
</dbReference>
<dbReference type="EMBL" id="NMUQ01000001">
    <property type="protein sequence ID" value="OXM15378.1"/>
    <property type="molecule type" value="Genomic_DNA"/>
</dbReference>
<dbReference type="Proteomes" id="UP000215145">
    <property type="component" value="Unassembled WGS sequence"/>
</dbReference>
<comment type="caution">
    <text evidence="2">The sequence shown here is derived from an EMBL/GenBank/DDBJ whole genome shotgun (WGS) entry which is preliminary data.</text>
</comment>
<dbReference type="RefSeq" id="WP_089522367.1">
    <property type="nucleotide sequence ID" value="NZ_NMUQ01000001.1"/>
</dbReference>
<name>A0A229NZV8_9BACL</name>
<dbReference type="InterPro" id="IPR052927">
    <property type="entry name" value="DCC_oxidoreductase"/>
</dbReference>
<organism evidence="2 3">
    <name type="scientific">Paenibacillus herberti</name>
    <dbReference type="NCBI Taxonomy" id="1619309"/>
    <lineage>
        <taxon>Bacteria</taxon>
        <taxon>Bacillati</taxon>
        <taxon>Bacillota</taxon>
        <taxon>Bacilli</taxon>
        <taxon>Bacillales</taxon>
        <taxon>Paenibacillaceae</taxon>
        <taxon>Paenibacillus</taxon>
    </lineage>
</organism>
<dbReference type="AlphaFoldDB" id="A0A229NZV8"/>
<dbReference type="InterPro" id="IPR007263">
    <property type="entry name" value="DCC1-like"/>
</dbReference>
<reference evidence="2 3" key="1">
    <citation type="submission" date="2017-07" db="EMBL/GenBank/DDBJ databases">
        <title>Paenibacillus herberti R33 genome sequencing and assembly.</title>
        <authorList>
            <person name="Su W."/>
        </authorList>
    </citation>
    <scope>NUCLEOTIDE SEQUENCE [LARGE SCALE GENOMIC DNA]</scope>
    <source>
        <strain evidence="2 3">R33</strain>
    </source>
</reference>
<sequence>MVGRRKWDSGDRFNRDGDDEAEHGVVKPELEPELTVLYDGQCRLCLAAVDSLQRLNPREQLRYTAVQQTTAEELNSLFRGEPPDVLKLMELIHVVDRQGRVHSGSDAIIRAMRSVRGFGPAALLYRLPGMSRLADALYRYVAARRYDWFGSAGQGCQPDHCDAGPFAKPDDSSGSGAPPNGGKG</sequence>
<evidence type="ECO:0000313" key="3">
    <source>
        <dbReference type="Proteomes" id="UP000215145"/>
    </source>
</evidence>
<evidence type="ECO:0000313" key="2">
    <source>
        <dbReference type="EMBL" id="OXM15378.1"/>
    </source>
</evidence>
<evidence type="ECO:0000256" key="1">
    <source>
        <dbReference type="SAM" id="MobiDB-lite"/>
    </source>
</evidence>
<feature type="region of interest" description="Disordered" evidence="1">
    <location>
        <begin position="160"/>
        <end position="184"/>
    </location>
</feature>
<gene>
    <name evidence="2" type="ORF">CGZ75_01120</name>
</gene>
<proteinExistence type="predicted"/>
<feature type="region of interest" description="Disordered" evidence="1">
    <location>
        <begin position="1"/>
        <end position="26"/>
    </location>
</feature>
<evidence type="ECO:0008006" key="4">
    <source>
        <dbReference type="Google" id="ProtNLM"/>
    </source>
</evidence>
<dbReference type="OrthoDB" id="9785438at2"/>
<dbReference type="PANTHER" id="PTHR33639">
    <property type="entry name" value="THIOL-DISULFIDE OXIDOREDUCTASE DCC"/>
    <property type="match status" value="1"/>
</dbReference>
<dbReference type="Pfam" id="PF04134">
    <property type="entry name" value="DCC1-like"/>
    <property type="match status" value="1"/>
</dbReference>
<protein>
    <recommendedName>
        <fullName evidence="4">Thiol-disulfide oxidoreductase</fullName>
    </recommendedName>
</protein>
<keyword evidence="3" id="KW-1185">Reference proteome</keyword>